<protein>
    <submittedName>
        <fullName evidence="2">Putative Fe-S protein YdhL (DUF1289 family)</fullName>
    </submittedName>
</protein>
<gene>
    <name evidence="2" type="ORF">EDC36_107123</name>
    <name evidence="3" type="ORF">Tigna_00472</name>
</gene>
<dbReference type="PANTHER" id="PTHR35175:SF1">
    <property type="entry name" value="OXIDOREDUCTASE"/>
    <property type="match status" value="1"/>
</dbReference>
<dbReference type="InterPro" id="IPR010710">
    <property type="entry name" value="DUF1289"/>
</dbReference>
<evidence type="ECO:0000313" key="3">
    <source>
        <dbReference type="EMBL" id="TSE23778.1"/>
    </source>
</evidence>
<dbReference type="Pfam" id="PF12512">
    <property type="entry name" value="DUF3717"/>
    <property type="match status" value="1"/>
</dbReference>
<dbReference type="EMBL" id="SMAH01000007">
    <property type="protein sequence ID" value="TCS97916.1"/>
    <property type="molecule type" value="Genomic_DNA"/>
</dbReference>
<dbReference type="PANTHER" id="PTHR35175">
    <property type="entry name" value="DUF1289 DOMAIN-CONTAINING PROTEIN"/>
    <property type="match status" value="1"/>
</dbReference>
<comment type="caution">
    <text evidence="2">The sequence shown here is derived from an EMBL/GenBank/DDBJ whole genome shotgun (WGS) entry which is preliminary data.</text>
</comment>
<dbReference type="EMBL" id="VJNC01000002">
    <property type="protein sequence ID" value="TSE23778.1"/>
    <property type="molecule type" value="Genomic_DNA"/>
</dbReference>
<organism evidence="2 4">
    <name type="scientific">Tepidimonas ignava</name>
    <dbReference type="NCBI Taxonomy" id="114249"/>
    <lineage>
        <taxon>Bacteria</taxon>
        <taxon>Pseudomonadati</taxon>
        <taxon>Pseudomonadota</taxon>
        <taxon>Betaproteobacteria</taxon>
        <taxon>Burkholderiales</taxon>
        <taxon>Tepidimonas</taxon>
    </lineage>
</organism>
<accession>A0A4R3LJQ9</accession>
<dbReference type="Pfam" id="PF06945">
    <property type="entry name" value="DUF1289"/>
    <property type="match status" value="1"/>
</dbReference>
<evidence type="ECO:0000256" key="1">
    <source>
        <dbReference type="SAM" id="MobiDB-lite"/>
    </source>
</evidence>
<evidence type="ECO:0000313" key="2">
    <source>
        <dbReference type="EMBL" id="TCS97916.1"/>
    </source>
</evidence>
<name>A0A4R3LJQ9_9BURK</name>
<feature type="region of interest" description="Disordered" evidence="1">
    <location>
        <begin position="239"/>
        <end position="259"/>
    </location>
</feature>
<evidence type="ECO:0000313" key="5">
    <source>
        <dbReference type="Proteomes" id="UP000315577"/>
    </source>
</evidence>
<dbReference type="AlphaFoldDB" id="A0A4R3LJQ9"/>
<reference evidence="3 5" key="2">
    <citation type="submission" date="2019-07" db="EMBL/GenBank/DDBJ databases">
        <title>Tepidimonas ignava SPS-1037 draft genome.</title>
        <authorList>
            <person name="Da Costa M.S."/>
            <person name="Froufe H.J.C."/>
            <person name="Egas C."/>
            <person name="Albuquerque L."/>
        </authorList>
    </citation>
    <scope>NUCLEOTIDE SEQUENCE [LARGE SCALE GENOMIC DNA]</scope>
    <source>
        <strain evidence="3 5">SPS-1037</strain>
    </source>
</reference>
<dbReference type="InterPro" id="IPR022191">
    <property type="entry name" value="DUF3717"/>
</dbReference>
<dbReference type="Proteomes" id="UP000295536">
    <property type="component" value="Unassembled WGS sequence"/>
</dbReference>
<sequence>MDRGPLSRARRGRGHDEPIVLLLPHDSGDIDRAVWARTHPSEPDKQLDATESSVKSRCPSAAQHNGTRSSKSVGYPAILARPIIPAAIMRTLDAVTTTLQAATPPMAGIHITDIEAAINYWRARQPSPDGVTLPAPLRALAEVYALMIHYGEDEADEHTMPRPAYEAWRAWYDTTPDTPCIAICSTNQGDAVCKGCGRTHDEVTRWPALTPGEKRAVWRRITREGSAWRFNVYAERALEQRSTDAPPAATPAAPPAPTR</sequence>
<dbReference type="Proteomes" id="UP000315577">
    <property type="component" value="Unassembled WGS sequence"/>
</dbReference>
<evidence type="ECO:0000313" key="4">
    <source>
        <dbReference type="Proteomes" id="UP000295536"/>
    </source>
</evidence>
<feature type="compositionally biased region" description="Pro residues" evidence="1">
    <location>
        <begin position="248"/>
        <end position="259"/>
    </location>
</feature>
<proteinExistence type="predicted"/>
<feature type="region of interest" description="Disordered" evidence="1">
    <location>
        <begin position="39"/>
        <end position="71"/>
    </location>
</feature>
<feature type="compositionally biased region" description="Basic and acidic residues" evidence="1">
    <location>
        <begin position="39"/>
        <end position="48"/>
    </location>
</feature>
<reference evidence="2 4" key="1">
    <citation type="submission" date="2019-03" db="EMBL/GenBank/DDBJ databases">
        <title>Genomic Encyclopedia of Type Strains, Phase IV (KMG-IV): sequencing the most valuable type-strain genomes for metagenomic binning, comparative biology and taxonomic classification.</title>
        <authorList>
            <person name="Goeker M."/>
        </authorList>
    </citation>
    <scope>NUCLEOTIDE SEQUENCE [LARGE SCALE GENOMIC DNA]</scope>
    <source>
        <strain evidence="2 4">DSM 12034</strain>
    </source>
</reference>
<feature type="compositionally biased region" description="Polar residues" evidence="1">
    <location>
        <begin position="62"/>
        <end position="71"/>
    </location>
</feature>
<keyword evidence="5" id="KW-1185">Reference proteome</keyword>